<dbReference type="AlphaFoldDB" id="A0A1A9I580"/>
<dbReference type="PANTHER" id="PTHR46401">
    <property type="entry name" value="GLYCOSYLTRANSFERASE WBBK-RELATED"/>
    <property type="match status" value="1"/>
</dbReference>
<name>A0A1A9I580_9BACT</name>
<protein>
    <recommendedName>
        <fullName evidence="3">Glycosyl transferase family 1 domain-containing protein</fullName>
    </recommendedName>
</protein>
<reference evidence="1 2" key="1">
    <citation type="submission" date="2016-05" db="EMBL/GenBank/DDBJ databases">
        <title>Niabella ginsenosidivorans BS26 whole genome sequencing.</title>
        <authorList>
            <person name="Im W.T."/>
            <person name="Siddiqi M.Z."/>
        </authorList>
    </citation>
    <scope>NUCLEOTIDE SEQUENCE [LARGE SCALE GENOMIC DNA]</scope>
    <source>
        <strain evidence="1 2">BS26</strain>
    </source>
</reference>
<dbReference type="Proteomes" id="UP000077667">
    <property type="component" value="Chromosome"/>
</dbReference>
<proteinExistence type="predicted"/>
<dbReference type="PANTHER" id="PTHR46401:SF8">
    <property type="entry name" value="BLL6006 PROTEIN"/>
    <property type="match status" value="1"/>
</dbReference>
<dbReference type="RefSeq" id="WP_067759704.1">
    <property type="nucleotide sequence ID" value="NZ_CP015772.1"/>
</dbReference>
<dbReference type="EMBL" id="CP015772">
    <property type="protein sequence ID" value="ANH82838.1"/>
    <property type="molecule type" value="Genomic_DNA"/>
</dbReference>
<dbReference type="GO" id="GO:0016757">
    <property type="term" value="F:glycosyltransferase activity"/>
    <property type="evidence" value="ECO:0007669"/>
    <property type="project" value="TreeGrafter"/>
</dbReference>
<dbReference type="STRING" id="1176587.A8C56_19270"/>
<gene>
    <name evidence="1" type="ORF">A8C56_19270</name>
</gene>
<dbReference type="OrthoDB" id="9801609at2"/>
<dbReference type="SUPFAM" id="SSF53756">
    <property type="entry name" value="UDP-Glycosyltransferase/glycogen phosphorylase"/>
    <property type="match status" value="1"/>
</dbReference>
<evidence type="ECO:0000313" key="1">
    <source>
        <dbReference type="EMBL" id="ANH82838.1"/>
    </source>
</evidence>
<evidence type="ECO:0008006" key="3">
    <source>
        <dbReference type="Google" id="ProtNLM"/>
    </source>
</evidence>
<sequence length="357" mass="39881">MKIGIYSAALKKTITQNVFNMLLISEVGRLLPPGSLLAFCREQLTELTFFDITVPVKPVKSSVFGLLGSVAERGFAMPMLLKKEKISTLIIFDTGDVLSAPVNQFLILNDQYRYHKKDAAAFRKLKRIVVSSLLLKEYLLENAAAPAEKIIVLSGLLRRSLKPADVLGTMAFKDALTGGKEFFICNDEQWTKEKLVVLLKAFSRFKKMQQTSWKLLLTQRGEDPRASFNPVFEALKNYRYKEDVVLFQSSGNEQYAQALSAAYMAVSLQEGPGYPAGIMEALCCGTPVIVPEGLEHSAGFSLPSYSEKDEEPLAKKMMEQYKNEGLRHKYADALRKRPVISYPGNGLDELLKHLLPA</sequence>
<dbReference type="KEGG" id="nia:A8C56_19270"/>
<accession>A0A1A9I580</accession>
<evidence type="ECO:0000313" key="2">
    <source>
        <dbReference type="Proteomes" id="UP000077667"/>
    </source>
</evidence>
<dbReference type="Gene3D" id="3.40.50.2000">
    <property type="entry name" value="Glycogen Phosphorylase B"/>
    <property type="match status" value="1"/>
</dbReference>
<keyword evidence="2" id="KW-1185">Reference proteome</keyword>
<organism evidence="1 2">
    <name type="scientific">Niabella ginsenosidivorans</name>
    <dbReference type="NCBI Taxonomy" id="1176587"/>
    <lineage>
        <taxon>Bacteria</taxon>
        <taxon>Pseudomonadati</taxon>
        <taxon>Bacteroidota</taxon>
        <taxon>Chitinophagia</taxon>
        <taxon>Chitinophagales</taxon>
        <taxon>Chitinophagaceae</taxon>
        <taxon>Niabella</taxon>
    </lineage>
</organism>